<dbReference type="EMBL" id="CACSHJ010000087">
    <property type="protein sequence ID" value="CAA0212717.1"/>
    <property type="molecule type" value="Genomic_DNA"/>
</dbReference>
<dbReference type="Proteomes" id="UP000434276">
    <property type="component" value="Unassembled WGS sequence"/>
</dbReference>
<sequence length="81" mass="9217">MLPTFLESFPNLHSLVMEFDCFPDKKQMDLSSVQRCFISSLDLFTSRHPLKKLTVSACFCNIIDEIKAIPRSSTSSQVVMD</sequence>
<evidence type="ECO:0000313" key="2">
    <source>
        <dbReference type="Proteomes" id="UP000434276"/>
    </source>
</evidence>
<reference evidence="1 2" key="1">
    <citation type="submission" date="2019-12" db="EMBL/GenBank/DDBJ databases">
        <authorList>
            <person name="Jiao W.-B."/>
            <person name="Schneeberger K."/>
        </authorList>
    </citation>
    <scope>NUCLEOTIDE SEQUENCE [LARGE SCALE GENOMIC DNA]</scope>
    <source>
        <strain evidence="2">cv. C24</strain>
    </source>
</reference>
<dbReference type="OrthoDB" id="594804at2759"/>
<gene>
    <name evidence="1" type="ORF">C24_LOCUS1741</name>
</gene>
<organism evidence="1 2">
    <name type="scientific">Arabidopsis thaliana</name>
    <name type="common">Mouse-ear cress</name>
    <dbReference type="NCBI Taxonomy" id="3702"/>
    <lineage>
        <taxon>Eukaryota</taxon>
        <taxon>Viridiplantae</taxon>
        <taxon>Streptophyta</taxon>
        <taxon>Embryophyta</taxon>
        <taxon>Tracheophyta</taxon>
        <taxon>Spermatophyta</taxon>
        <taxon>Magnoliopsida</taxon>
        <taxon>eudicotyledons</taxon>
        <taxon>Gunneridae</taxon>
        <taxon>Pentapetalae</taxon>
        <taxon>rosids</taxon>
        <taxon>malvids</taxon>
        <taxon>Brassicales</taxon>
        <taxon>Brassicaceae</taxon>
        <taxon>Camelineae</taxon>
        <taxon>Arabidopsis</taxon>
    </lineage>
</organism>
<dbReference type="AlphaFoldDB" id="A0A5S9USV3"/>
<evidence type="ECO:0000313" key="1">
    <source>
        <dbReference type="EMBL" id="CAA0212717.1"/>
    </source>
</evidence>
<proteinExistence type="predicted"/>
<dbReference type="ExpressionAtlas" id="A0A5S9USV3">
    <property type="expression patterns" value="baseline"/>
</dbReference>
<name>A0A5S9USV3_ARATH</name>
<accession>A0A5S9USV3</accession>
<protein>
    <submittedName>
        <fullName evidence="1">Uncharacterized protein</fullName>
    </submittedName>
</protein>